<reference evidence="1 2" key="1">
    <citation type="submission" date="2019-08" db="EMBL/GenBank/DDBJ databases">
        <title>Emergence of NDM-5-producing hypervirulent Klebsiella pneumoniae from clinical infections.</title>
        <authorList>
            <person name="Shen Z."/>
            <person name="Zhang H."/>
            <person name="Li M."/>
        </authorList>
    </citation>
    <scope>NUCLEOTIDE SEQUENCE [LARGE SCALE GENOMIC DNA]</scope>
    <source>
        <strain evidence="1 2">RJ18-01</strain>
    </source>
</reference>
<dbReference type="EMBL" id="CP043670">
    <property type="protein sequence ID" value="QEP92476.1"/>
    <property type="molecule type" value="Genomic_DNA"/>
</dbReference>
<dbReference type="Proteomes" id="UP000325127">
    <property type="component" value="Chromosome"/>
</dbReference>
<organism evidence="1 2">
    <name type="scientific">Klebsiella pneumoniae</name>
    <dbReference type="NCBI Taxonomy" id="573"/>
    <lineage>
        <taxon>Bacteria</taxon>
        <taxon>Pseudomonadati</taxon>
        <taxon>Pseudomonadota</taxon>
        <taxon>Gammaproteobacteria</taxon>
        <taxon>Enterobacterales</taxon>
        <taxon>Enterobacteriaceae</taxon>
        <taxon>Klebsiella/Raoultella group</taxon>
        <taxon>Klebsiella</taxon>
        <taxon>Klebsiella pneumoniae complex</taxon>
    </lineage>
</organism>
<dbReference type="AlphaFoldDB" id="A0A5C2LJE0"/>
<sequence>MQITSAAKNYLYRRITTVGLYNEAAALPLCQTEIQNFSGFTDKKKAAGEAASKQNGANIMPG</sequence>
<evidence type="ECO:0000313" key="1">
    <source>
        <dbReference type="EMBL" id="QEP92476.1"/>
    </source>
</evidence>
<name>A0A5C2LJE0_KLEPN</name>
<protein>
    <submittedName>
        <fullName evidence="1">Uncharacterized protein</fullName>
    </submittedName>
</protein>
<evidence type="ECO:0000313" key="2">
    <source>
        <dbReference type="Proteomes" id="UP000325127"/>
    </source>
</evidence>
<proteinExistence type="predicted"/>
<gene>
    <name evidence="1" type="ORF">FZ928_11470</name>
</gene>
<accession>A0A5C2LJE0</accession>